<evidence type="ECO:0000256" key="1">
    <source>
        <dbReference type="ARBA" id="ARBA00008889"/>
    </source>
</evidence>
<dbReference type="SUPFAM" id="SSF160369">
    <property type="entry name" value="Ribosomal protein L10-like"/>
    <property type="match status" value="1"/>
</dbReference>
<protein>
    <recommendedName>
        <fullName evidence="2">Large ribosomal subunit protein uL10m</fullName>
    </recommendedName>
    <alternativeName>
        <fullName evidence="3">39S ribosomal protein L10, mitochondrial</fullName>
    </alternativeName>
</protein>
<gene>
    <name evidence="6" type="ORF">NOO_LOCUS2597</name>
</gene>
<evidence type="ECO:0000313" key="6">
    <source>
        <dbReference type="EMBL" id="VDK66620.1"/>
    </source>
</evidence>
<feature type="compositionally biased region" description="Low complexity" evidence="4">
    <location>
        <begin position="599"/>
        <end position="620"/>
    </location>
</feature>
<accession>A0A182E3N9</accession>
<feature type="domain" description="Tudor" evidence="5">
    <location>
        <begin position="30"/>
        <end position="132"/>
    </location>
</feature>
<sequence>MDETPSRRHFKSIFANYSGYPGLSAAFKISGIFRHYDYSHRQFTCTLKEDEALYDALQLQMNEIYNNEIECSIAQRVKRTGIYAARINDSWKRVRVDQIDYDTNQCWIETVDDGQLLTVNRYELFVLNPKLLINQYKRTFGVRFILPYKSKQNSLTAAGFVDGQKLRNGQLVNIFVFSDCEPFLALLTEAFVRIQVEKLTDDLDPGSARLWATTITAEFSRCRGVAFGSYTTASLPSDVWCDVTVVGFENLENIQVRGPEQSIRLMYLEQFLESVYGNEHLLERLVFETGVHISEGLACVAWDASNQRWVRARVTCTSGDRSVVDVICVDYPSITLRNLKFRGGEIYMLRTDLLFPPLCCSIRVIDVIDKLDAFTKSTLAKDVLQIGTHVRVCSPASSTLSVIELANGRRLEEYIEHAVEGLDRLYFTSGRDLHTDVTSFSSSMSFPRTVLIPQERHFEPFSQSLSLGSQRRTLPLRCGVSSVQPLKHRSISAFNSLAANRLTSIPPSPIISMPSSLSSSSSQLHFKAPKLFPRSTVELPQTSFKENPSRISLPVYKKQRKPSSSSSSSTNFENDYLNKSFTSCESDSENETFSKSVRQNQQSKKPSVVVVRPSPPLNNSDSYSENSDPLREACLIFPFSSIKEKSVQVEILNINCPTEIFLSTAETKMQYEMLKQKLSCLDDADLMPTSGSWCSQNEHYLFWFDDCWNRVKILAREDDDWKILCVDTGEEKFVKYNSRFYCLPKQLSINELPPTCLGPLRLSGPVNGQWLSIDARILLRSICENARHLTATFSKNESNRSILLYDENGHCLNDHFIEKLKRGKTSSSSLLRRPRSHRRRLYDAALEPMVPKVQKICPSFKEVTDFFEGLKSSYSAFDIALVQHIREKIKSEGYQVMGICHRLAVKQRTEWLTRNQMRLNGLEFRDYGNRIMKKVFEGTPLQSLNDTIFVATNCQLFGKNINAIKAIITECEKTDWLIPIAVVYGSRILSISEIKELCRLPSLENHRFETVQMLSMPSNELISTLNYHVMDMIRILDSIKESKGATTLT</sequence>
<reference evidence="8" key="1">
    <citation type="submission" date="2016-06" db="UniProtKB">
        <authorList>
            <consortium name="WormBaseParasite"/>
        </authorList>
    </citation>
    <scope>IDENTIFICATION</scope>
</reference>
<evidence type="ECO:0000259" key="5">
    <source>
        <dbReference type="Pfam" id="PF00567"/>
    </source>
</evidence>
<dbReference type="AlphaFoldDB" id="A0A182E3N9"/>
<dbReference type="InterPro" id="IPR043141">
    <property type="entry name" value="Ribosomal_uL10-like_sf"/>
</dbReference>
<evidence type="ECO:0000313" key="7">
    <source>
        <dbReference type="Proteomes" id="UP000271087"/>
    </source>
</evidence>
<organism evidence="8">
    <name type="scientific">Onchocerca ochengi</name>
    <name type="common">Filarial nematode worm</name>
    <dbReference type="NCBI Taxonomy" id="42157"/>
    <lineage>
        <taxon>Eukaryota</taxon>
        <taxon>Metazoa</taxon>
        <taxon>Ecdysozoa</taxon>
        <taxon>Nematoda</taxon>
        <taxon>Chromadorea</taxon>
        <taxon>Rhabditida</taxon>
        <taxon>Spirurina</taxon>
        <taxon>Spiruromorpha</taxon>
        <taxon>Filarioidea</taxon>
        <taxon>Onchocercidae</taxon>
        <taxon>Onchocerca</taxon>
    </lineage>
</organism>
<dbReference type="InterPro" id="IPR002999">
    <property type="entry name" value="Tudor"/>
</dbReference>
<dbReference type="PANTHER" id="PTHR11560">
    <property type="entry name" value="39S RIBOSOMAL PROTEIN L10, MITOCHONDRIAL"/>
    <property type="match status" value="1"/>
</dbReference>
<feature type="domain" description="Tudor" evidence="5">
    <location>
        <begin position="643"/>
        <end position="748"/>
    </location>
</feature>
<dbReference type="Pfam" id="PF00567">
    <property type="entry name" value="TUDOR"/>
    <property type="match status" value="2"/>
</dbReference>
<dbReference type="OrthoDB" id="5818567at2759"/>
<reference evidence="6 7" key="2">
    <citation type="submission" date="2018-08" db="EMBL/GenBank/DDBJ databases">
        <authorList>
            <person name="Laetsch R D."/>
            <person name="Stevens L."/>
            <person name="Kumar S."/>
            <person name="Blaxter L. M."/>
        </authorList>
    </citation>
    <scope>NUCLEOTIDE SEQUENCE [LARGE SCALE GENOMIC DNA]</scope>
</reference>
<feature type="region of interest" description="Disordered" evidence="4">
    <location>
        <begin position="590"/>
        <end position="627"/>
    </location>
</feature>
<dbReference type="Proteomes" id="UP000271087">
    <property type="component" value="Unassembled WGS sequence"/>
</dbReference>
<dbReference type="Gene3D" id="3.30.70.1730">
    <property type="match status" value="1"/>
</dbReference>
<dbReference type="EMBL" id="UYRW01000423">
    <property type="protein sequence ID" value="VDK66620.1"/>
    <property type="molecule type" value="Genomic_DNA"/>
</dbReference>
<keyword evidence="7" id="KW-1185">Reference proteome</keyword>
<comment type="similarity">
    <text evidence="1">Belongs to the universal ribosomal protein uL10 family.</text>
</comment>
<dbReference type="InterPro" id="IPR047865">
    <property type="entry name" value="Ribosomal_uL10_bac_type"/>
</dbReference>
<name>A0A182E3N9_ONCOC</name>
<dbReference type="STRING" id="42157.A0A182E3N9"/>
<evidence type="ECO:0000256" key="3">
    <source>
        <dbReference type="ARBA" id="ARBA00035716"/>
    </source>
</evidence>
<dbReference type="SUPFAM" id="SSF63748">
    <property type="entry name" value="Tudor/PWWP/MBT"/>
    <property type="match status" value="1"/>
</dbReference>
<dbReference type="WBParaSite" id="nOo.2.0.1.t02597-RA">
    <property type="protein sequence ID" value="nOo.2.0.1.t02597-RA"/>
    <property type="gene ID" value="nOo.2.0.1.g02597"/>
</dbReference>
<proteinExistence type="inferred from homology"/>
<evidence type="ECO:0000256" key="4">
    <source>
        <dbReference type="SAM" id="MobiDB-lite"/>
    </source>
</evidence>
<evidence type="ECO:0000313" key="8">
    <source>
        <dbReference type="WBParaSite" id="nOo.2.0.1.t02597-RA"/>
    </source>
</evidence>
<dbReference type="Gene3D" id="2.30.30.140">
    <property type="match status" value="1"/>
</dbReference>
<feature type="region of interest" description="Disordered" evidence="4">
    <location>
        <begin position="550"/>
        <end position="572"/>
    </location>
</feature>
<evidence type="ECO:0000256" key="2">
    <source>
        <dbReference type="ARBA" id="ARBA00035707"/>
    </source>
</evidence>